<accession>A0A1F5G3Z8</accession>
<comment type="caution">
    <text evidence="2">The sequence shown here is derived from an EMBL/GenBank/DDBJ whole genome shotgun (WGS) entry which is preliminary data.</text>
</comment>
<evidence type="ECO:0000256" key="1">
    <source>
        <dbReference type="SAM" id="Phobius"/>
    </source>
</evidence>
<dbReference type="AlphaFoldDB" id="A0A1F5G3Z8"/>
<proteinExistence type="predicted"/>
<keyword evidence="1" id="KW-0472">Membrane</keyword>
<dbReference type="Proteomes" id="UP000179102">
    <property type="component" value="Unassembled WGS sequence"/>
</dbReference>
<sequence length="136" mass="13930">MTKILIHVITITILLLNPAASLAVIPGEEGGGCTNFFTCIGNIPDPTSGTFGGEQGLPAKVINVFLPIVIGLAGMIAVIIIIISGIQFITSSGNPEAANAARGRLIYAIIGFAIVVLAFAALQIIDNIFLGNSGIV</sequence>
<keyword evidence="1" id="KW-0812">Transmembrane</keyword>
<protein>
    <submittedName>
        <fullName evidence="2">Uncharacterized protein</fullName>
    </submittedName>
</protein>
<reference evidence="2 3" key="1">
    <citation type="journal article" date="2016" name="Nat. Commun.">
        <title>Thousands of microbial genomes shed light on interconnected biogeochemical processes in an aquifer system.</title>
        <authorList>
            <person name="Anantharaman K."/>
            <person name="Brown C.T."/>
            <person name="Hug L.A."/>
            <person name="Sharon I."/>
            <person name="Castelle C.J."/>
            <person name="Probst A.J."/>
            <person name="Thomas B.C."/>
            <person name="Singh A."/>
            <person name="Wilkins M.J."/>
            <person name="Karaoz U."/>
            <person name="Brodie E.L."/>
            <person name="Williams K.H."/>
            <person name="Hubbard S.S."/>
            <person name="Banfield J.F."/>
        </authorList>
    </citation>
    <scope>NUCLEOTIDE SEQUENCE [LARGE SCALE GENOMIC DNA]</scope>
</reference>
<dbReference type="EMBL" id="MFAZ01000040">
    <property type="protein sequence ID" value="OGD86535.1"/>
    <property type="molecule type" value="Genomic_DNA"/>
</dbReference>
<evidence type="ECO:0000313" key="2">
    <source>
        <dbReference type="EMBL" id="OGD86535.1"/>
    </source>
</evidence>
<dbReference type="Pfam" id="PF18895">
    <property type="entry name" value="T4SS_pilin"/>
    <property type="match status" value="1"/>
</dbReference>
<keyword evidence="1" id="KW-1133">Transmembrane helix</keyword>
<organism evidence="2 3">
    <name type="scientific">Candidatus Curtissbacteria bacterium RIFCSPHIGHO2_01_FULL_41_11</name>
    <dbReference type="NCBI Taxonomy" id="1797711"/>
    <lineage>
        <taxon>Bacteria</taxon>
        <taxon>Candidatus Curtissiibacteriota</taxon>
    </lineage>
</organism>
<feature type="transmembrane region" description="Helical" evidence="1">
    <location>
        <begin position="64"/>
        <end position="84"/>
    </location>
</feature>
<dbReference type="InterPro" id="IPR043993">
    <property type="entry name" value="T4SS_pilin"/>
</dbReference>
<gene>
    <name evidence="2" type="ORF">A2870_01905</name>
</gene>
<evidence type="ECO:0000313" key="3">
    <source>
        <dbReference type="Proteomes" id="UP000179102"/>
    </source>
</evidence>
<dbReference type="STRING" id="1797711.A2870_01905"/>
<name>A0A1F5G3Z8_9BACT</name>
<feature type="transmembrane region" description="Helical" evidence="1">
    <location>
        <begin position="105"/>
        <end position="125"/>
    </location>
</feature>